<evidence type="ECO:0000313" key="2">
    <source>
        <dbReference type="Proteomes" id="UP000784294"/>
    </source>
</evidence>
<accession>A0A3S5BKV8</accession>
<reference evidence="1" key="1">
    <citation type="submission" date="2018-11" db="EMBL/GenBank/DDBJ databases">
        <authorList>
            <consortium name="Pathogen Informatics"/>
        </authorList>
    </citation>
    <scope>NUCLEOTIDE SEQUENCE</scope>
</reference>
<name>A0A3S5BKV8_9PLAT</name>
<comment type="caution">
    <text evidence="1">The sequence shown here is derived from an EMBL/GenBank/DDBJ whole genome shotgun (WGS) entry which is preliminary data.</text>
</comment>
<gene>
    <name evidence="1" type="ORF">PXEA_LOCUS754</name>
</gene>
<sequence>MLRLLNQLQPSSQCQDSCRLISSAPTPNSSINLIGINRSRTSDFTCQQDSGYSSCALEAGIVSRGLILPRSGPIDLVLENANSSTNDVPWLPRTVSPDIIENDFGDTFSGDPDLHFHAILRSDTICNDTCSTKGTEVSSIYNAFTLFSRESSSHNLSAVYSTPSTYRQVSDLCSVSGCQDLLRPEANACTNGLSFHPYATVSSEQSLPASPGNLKLGTRSRLKLDLLTYRPQSRVKEVLSELPVSIQVGRFCD</sequence>
<dbReference type="AlphaFoldDB" id="A0A3S5BKV8"/>
<proteinExistence type="predicted"/>
<protein>
    <submittedName>
        <fullName evidence="1">Uncharacterized protein</fullName>
    </submittedName>
</protein>
<dbReference type="EMBL" id="CAAALY010001471">
    <property type="protein sequence ID" value="VEL07314.1"/>
    <property type="molecule type" value="Genomic_DNA"/>
</dbReference>
<evidence type="ECO:0000313" key="1">
    <source>
        <dbReference type="EMBL" id="VEL07314.1"/>
    </source>
</evidence>
<organism evidence="1 2">
    <name type="scientific">Protopolystoma xenopodis</name>
    <dbReference type="NCBI Taxonomy" id="117903"/>
    <lineage>
        <taxon>Eukaryota</taxon>
        <taxon>Metazoa</taxon>
        <taxon>Spiralia</taxon>
        <taxon>Lophotrochozoa</taxon>
        <taxon>Platyhelminthes</taxon>
        <taxon>Monogenea</taxon>
        <taxon>Polyopisthocotylea</taxon>
        <taxon>Polystomatidea</taxon>
        <taxon>Polystomatidae</taxon>
        <taxon>Protopolystoma</taxon>
    </lineage>
</organism>
<keyword evidence="2" id="KW-1185">Reference proteome</keyword>
<dbReference type="Proteomes" id="UP000784294">
    <property type="component" value="Unassembled WGS sequence"/>
</dbReference>